<sequence length="158" mass="18144">MTTNEQLLNTFYTAFAKGDFVAMSRCYAPNVQFRDPVFGVLHGEEVAAMWQMLLEKSKGNLRIEFVDVAANEFVGKTKWVATYPFSATNKVVVNKIQAQFQFENGLISKHTDDFDLYKWSKQAFGFKGTLLGWTGFFQKKLQQRASASLRHYMQKRSS</sequence>
<proteinExistence type="predicted"/>
<feature type="domain" description="SnoaL-like" evidence="1">
    <location>
        <begin position="10"/>
        <end position="110"/>
    </location>
</feature>
<organism evidence="2 3">
    <name type="scientific">Flavobacterium turcicum</name>
    <dbReference type="NCBI Taxonomy" id="2764718"/>
    <lineage>
        <taxon>Bacteria</taxon>
        <taxon>Pseudomonadati</taxon>
        <taxon>Bacteroidota</taxon>
        <taxon>Flavobacteriia</taxon>
        <taxon>Flavobacteriales</taxon>
        <taxon>Flavobacteriaceae</taxon>
        <taxon>Flavobacterium</taxon>
    </lineage>
</organism>
<comment type="caution">
    <text evidence="2">The sequence shown here is derived from an EMBL/GenBank/DDBJ whole genome shotgun (WGS) entry which is preliminary data.</text>
</comment>
<dbReference type="SUPFAM" id="SSF54427">
    <property type="entry name" value="NTF2-like"/>
    <property type="match status" value="1"/>
</dbReference>
<accession>A0ABR7JEI6</accession>
<evidence type="ECO:0000313" key="2">
    <source>
        <dbReference type="EMBL" id="MBC5862922.1"/>
    </source>
</evidence>
<dbReference type="Proteomes" id="UP000621670">
    <property type="component" value="Unassembled WGS sequence"/>
</dbReference>
<dbReference type="RefSeq" id="WP_166134232.1">
    <property type="nucleotide sequence ID" value="NZ_JAAOBY010000002.1"/>
</dbReference>
<protein>
    <submittedName>
        <fullName evidence="2">Nuclear transport factor 2 family protein</fullName>
    </submittedName>
</protein>
<evidence type="ECO:0000259" key="1">
    <source>
        <dbReference type="Pfam" id="PF12680"/>
    </source>
</evidence>
<reference evidence="2 3" key="1">
    <citation type="submission" date="2020-08" db="EMBL/GenBank/DDBJ databases">
        <title>Description of novel Flavobacterium F-400 isolate.</title>
        <authorList>
            <person name="Saticioglu I."/>
            <person name="Duman M."/>
            <person name="Altun S."/>
        </authorList>
    </citation>
    <scope>NUCLEOTIDE SEQUENCE [LARGE SCALE GENOMIC DNA]</scope>
    <source>
        <strain evidence="2 3">F-400</strain>
    </source>
</reference>
<keyword evidence="3" id="KW-1185">Reference proteome</keyword>
<gene>
    <name evidence="2" type="ORF">H8R26_05755</name>
</gene>
<dbReference type="Gene3D" id="3.10.450.50">
    <property type="match status" value="1"/>
</dbReference>
<dbReference type="EMBL" id="JACRUM010000002">
    <property type="protein sequence ID" value="MBC5862922.1"/>
    <property type="molecule type" value="Genomic_DNA"/>
</dbReference>
<dbReference type="InterPro" id="IPR032710">
    <property type="entry name" value="NTF2-like_dom_sf"/>
</dbReference>
<dbReference type="Pfam" id="PF12680">
    <property type="entry name" value="SnoaL_2"/>
    <property type="match status" value="1"/>
</dbReference>
<evidence type="ECO:0000313" key="3">
    <source>
        <dbReference type="Proteomes" id="UP000621670"/>
    </source>
</evidence>
<dbReference type="InterPro" id="IPR037401">
    <property type="entry name" value="SnoaL-like"/>
</dbReference>
<name>A0ABR7JEI6_9FLAO</name>